<dbReference type="SMART" id="SM00342">
    <property type="entry name" value="HTH_ARAC"/>
    <property type="match status" value="1"/>
</dbReference>
<dbReference type="InterPro" id="IPR011047">
    <property type="entry name" value="Quinoprotein_ADH-like_sf"/>
</dbReference>
<reference evidence="12 13" key="1">
    <citation type="journal article" date="2021" name="Sci. Rep.">
        <title>The distribution of antibiotic resistance genes in chicken gut microbiota commensals.</title>
        <authorList>
            <person name="Juricova H."/>
            <person name="Matiasovicova J."/>
            <person name="Kubasova T."/>
            <person name="Cejkova D."/>
            <person name="Rychlik I."/>
        </authorList>
    </citation>
    <scope>NUCLEOTIDE SEQUENCE [LARGE SCALE GENOMIC DNA]</scope>
    <source>
        <strain evidence="12 13">An819</strain>
    </source>
</reference>
<dbReference type="InterPro" id="IPR004358">
    <property type="entry name" value="Sig_transdc_His_kin-like_C"/>
</dbReference>
<dbReference type="InterPro" id="IPR011123">
    <property type="entry name" value="Y_Y_Y"/>
</dbReference>
<dbReference type="Pfam" id="PF02518">
    <property type="entry name" value="HATPase_c"/>
    <property type="match status" value="1"/>
</dbReference>
<dbReference type="SMART" id="SM00448">
    <property type="entry name" value="REC"/>
    <property type="match status" value="1"/>
</dbReference>
<dbReference type="InterPro" id="IPR009057">
    <property type="entry name" value="Homeodomain-like_sf"/>
</dbReference>
<dbReference type="PANTHER" id="PTHR43547:SF2">
    <property type="entry name" value="HYBRID SIGNAL TRANSDUCTION HISTIDINE KINASE C"/>
    <property type="match status" value="1"/>
</dbReference>
<dbReference type="PROSITE" id="PS50110">
    <property type="entry name" value="RESPONSE_REGULATORY"/>
    <property type="match status" value="1"/>
</dbReference>
<evidence type="ECO:0000259" key="11">
    <source>
        <dbReference type="PROSITE" id="PS50110"/>
    </source>
</evidence>
<evidence type="ECO:0000256" key="7">
    <source>
        <dbReference type="SAM" id="Phobius"/>
    </source>
</evidence>
<evidence type="ECO:0000256" key="6">
    <source>
        <dbReference type="PROSITE-ProRule" id="PRU00169"/>
    </source>
</evidence>
<dbReference type="Pfam" id="PF07494">
    <property type="entry name" value="Reg_prop"/>
    <property type="match status" value="2"/>
</dbReference>
<dbReference type="SUPFAM" id="SSF47384">
    <property type="entry name" value="Homodimeric domain of signal transducing histidine kinase"/>
    <property type="match status" value="1"/>
</dbReference>
<dbReference type="Gene3D" id="2.60.40.10">
    <property type="entry name" value="Immunoglobulins"/>
    <property type="match status" value="1"/>
</dbReference>
<dbReference type="InterPro" id="IPR005467">
    <property type="entry name" value="His_kinase_dom"/>
</dbReference>
<dbReference type="InterPro" id="IPR015943">
    <property type="entry name" value="WD40/YVTN_repeat-like_dom_sf"/>
</dbReference>
<feature type="transmembrane region" description="Helical" evidence="7">
    <location>
        <begin position="781"/>
        <end position="802"/>
    </location>
</feature>
<dbReference type="Gene3D" id="1.10.287.130">
    <property type="match status" value="1"/>
</dbReference>
<keyword evidence="13" id="KW-1185">Reference proteome</keyword>
<dbReference type="PRINTS" id="PR00344">
    <property type="entry name" value="BCTRLSENSOR"/>
</dbReference>
<dbReference type="PANTHER" id="PTHR43547">
    <property type="entry name" value="TWO-COMPONENT HISTIDINE KINASE"/>
    <property type="match status" value="1"/>
</dbReference>
<dbReference type="SUPFAM" id="SSF63829">
    <property type="entry name" value="Calcium-dependent phosphotriesterase"/>
    <property type="match status" value="1"/>
</dbReference>
<keyword evidence="8" id="KW-0732">Signal</keyword>
<evidence type="ECO:0000313" key="12">
    <source>
        <dbReference type="EMBL" id="MBM6661008.1"/>
    </source>
</evidence>
<dbReference type="SMART" id="SM00388">
    <property type="entry name" value="HisKA"/>
    <property type="match status" value="1"/>
</dbReference>
<evidence type="ECO:0000256" key="2">
    <source>
        <dbReference type="ARBA" id="ARBA00012438"/>
    </source>
</evidence>
<keyword evidence="7" id="KW-1133">Transmembrane helix</keyword>
<dbReference type="InterPro" id="IPR013783">
    <property type="entry name" value="Ig-like_fold"/>
</dbReference>
<evidence type="ECO:0000313" key="13">
    <source>
        <dbReference type="Proteomes" id="UP000764045"/>
    </source>
</evidence>
<dbReference type="Gene3D" id="3.30.565.10">
    <property type="entry name" value="Histidine kinase-like ATPase, C-terminal domain"/>
    <property type="match status" value="1"/>
</dbReference>
<evidence type="ECO:0000259" key="10">
    <source>
        <dbReference type="PROSITE" id="PS50109"/>
    </source>
</evidence>
<dbReference type="SMART" id="SM00387">
    <property type="entry name" value="HATPase_c"/>
    <property type="match status" value="1"/>
</dbReference>
<dbReference type="GO" id="GO:0000155">
    <property type="term" value="F:phosphorelay sensor kinase activity"/>
    <property type="evidence" value="ECO:0007669"/>
    <property type="project" value="InterPro"/>
</dbReference>
<dbReference type="GO" id="GO:0003700">
    <property type="term" value="F:DNA-binding transcription factor activity"/>
    <property type="evidence" value="ECO:0007669"/>
    <property type="project" value="InterPro"/>
</dbReference>
<feature type="domain" description="Histidine kinase" evidence="10">
    <location>
        <begin position="828"/>
        <end position="1043"/>
    </location>
</feature>
<gene>
    <name evidence="12" type="ORF">H6B30_04425</name>
</gene>
<dbReference type="Gene3D" id="3.40.50.2300">
    <property type="match status" value="1"/>
</dbReference>
<evidence type="ECO:0000256" key="1">
    <source>
        <dbReference type="ARBA" id="ARBA00000085"/>
    </source>
</evidence>
<comment type="catalytic activity">
    <reaction evidence="1">
        <text>ATP + protein L-histidine = ADP + protein N-phospho-L-histidine.</text>
        <dbReference type="EC" id="2.7.13.3"/>
    </reaction>
</comment>
<evidence type="ECO:0000256" key="8">
    <source>
        <dbReference type="SAM" id="SignalP"/>
    </source>
</evidence>
<comment type="caution">
    <text evidence="12">The sequence shown here is derived from an EMBL/GenBank/DDBJ whole genome shotgun (WGS) entry which is preliminary data.</text>
</comment>
<dbReference type="Gene3D" id="2.130.10.10">
    <property type="entry name" value="YVTN repeat-like/Quinoprotein amine dehydrogenase"/>
    <property type="match status" value="3"/>
</dbReference>
<name>A0A938WMV0_9BACT</name>
<keyword evidence="7" id="KW-0472">Membrane</keyword>
<dbReference type="InterPro" id="IPR018060">
    <property type="entry name" value="HTH_AraC"/>
</dbReference>
<dbReference type="GO" id="GO:0043565">
    <property type="term" value="F:sequence-specific DNA binding"/>
    <property type="evidence" value="ECO:0007669"/>
    <property type="project" value="InterPro"/>
</dbReference>
<evidence type="ECO:0000256" key="4">
    <source>
        <dbReference type="ARBA" id="ARBA00023015"/>
    </source>
</evidence>
<dbReference type="Pfam" id="PF07495">
    <property type="entry name" value="Y_Y_Y"/>
    <property type="match status" value="1"/>
</dbReference>
<keyword evidence="3 6" id="KW-0597">Phosphoprotein</keyword>
<evidence type="ECO:0000259" key="9">
    <source>
        <dbReference type="PROSITE" id="PS01124"/>
    </source>
</evidence>
<dbReference type="Pfam" id="PF00512">
    <property type="entry name" value="HisKA"/>
    <property type="match status" value="1"/>
</dbReference>
<dbReference type="SUPFAM" id="SSF52172">
    <property type="entry name" value="CheY-like"/>
    <property type="match status" value="1"/>
</dbReference>
<dbReference type="InterPro" id="IPR003594">
    <property type="entry name" value="HATPase_dom"/>
</dbReference>
<organism evidence="12 13">
    <name type="scientific">Marseilla massiliensis</name>
    <dbReference type="NCBI Taxonomy" id="1841864"/>
    <lineage>
        <taxon>Bacteria</taxon>
        <taxon>Pseudomonadati</taxon>
        <taxon>Bacteroidota</taxon>
        <taxon>Bacteroidia</taxon>
        <taxon>Bacteroidales</taxon>
        <taxon>Prevotellaceae</taxon>
        <taxon>Marseilla</taxon>
    </lineage>
</organism>
<dbReference type="Proteomes" id="UP000764045">
    <property type="component" value="Unassembled WGS sequence"/>
</dbReference>
<evidence type="ECO:0000256" key="3">
    <source>
        <dbReference type="ARBA" id="ARBA00022553"/>
    </source>
</evidence>
<dbReference type="EMBL" id="JACJJL010000005">
    <property type="protein sequence ID" value="MBM6661008.1"/>
    <property type="molecule type" value="Genomic_DNA"/>
</dbReference>
<keyword evidence="5" id="KW-0804">Transcription</keyword>
<evidence type="ECO:0000256" key="5">
    <source>
        <dbReference type="ARBA" id="ARBA00023163"/>
    </source>
</evidence>
<dbReference type="SUPFAM" id="SSF46689">
    <property type="entry name" value="Homeodomain-like"/>
    <property type="match status" value="1"/>
</dbReference>
<dbReference type="InterPro" id="IPR011110">
    <property type="entry name" value="Reg_prop"/>
</dbReference>
<dbReference type="SUPFAM" id="SSF55874">
    <property type="entry name" value="ATPase domain of HSP90 chaperone/DNA topoisomerase II/histidine kinase"/>
    <property type="match status" value="1"/>
</dbReference>
<proteinExistence type="predicted"/>
<dbReference type="InterPro" id="IPR011006">
    <property type="entry name" value="CheY-like_superfamily"/>
</dbReference>
<dbReference type="PROSITE" id="PS50109">
    <property type="entry name" value="HIS_KIN"/>
    <property type="match status" value="1"/>
</dbReference>
<sequence length="1330" mass="146377">MRRALLALALAATANMAMGADLQLASRSISTADGLPSNNINCIAQDPDGYVWLGTSNGLSRFDGYSAVNFTGLSPVPGEPTDRHIGSITVDGHNLCVTTANSACATYNLEEARFTAYTMATGRRWRLGTLKGMPILAKSCYEGDSLMVTEGMVTRLDANGKVACAYRMPPALGPMGRVVFCFVWGKRFVIMADKSTFALDMTTGRFAKPDELQVESPVYQCSTPGCIYVSNGSGDLWMFAEGKPVRRFSLLSNAPFAQARRHRYYAADDGKGHVFIATYGNGLFVFDKATENMGHYSASDRHPVIYSDFLTCATTDRDGNIWIGSEAAGAVCLSVMEDVAARYIYPEPGNNDETANHIYALLYETDGRLTACTRKNELVSVDCDGGTPALKAGRLPAPAFAMMTDSHGRPWTGTRGAGLFIGRRHYHTGSKDSRLPCDDIYDLAEAPRNQFWIATWNGGLLRATLDGQGTLRWQAMLDGSPNERRVRCLADDGRGTMWAGTDNGLYAISYGGQGKKPVTAHSYNLQNRRLRGNEVITMLYSKHSGLWIGVHGHGLAHCSVKNGRLTATKYFDAAHGLAGNIVNSIAEDAHGNIWAATEEGISCVNPATLAVASYNFAPTLMGNVFIENSAATDGNGRLFFGSRQGILAITPHKDPTRQTSARCALTDIRINGVSALTMDGNDRPLTSALTRTRHISLGHTENSLTLLFSDFEYSKPHSTLYQYMLEGIDANWNEPTSLNRADYGNLTPGRYTFRLRKFTPDGHSPETSLLITIRQPWYNTWWAWLAYAMAASAVALALIRGWRAKSRLRRKMEIERSLSEFRLNFFTHIAHEFRTPLAIIQGAIDKIRDAGDNHPPRSAVATAMRGTRRLSRLVDRLMEFRKINANSLRLRVETGDVIGFVRDVLNDFLPMARQKGISLTFTPFARSFEMPFDRHMVETITYNLLSNAIKYTPQKGSVELTVKLGENENNITIAVADTGPGIAAEQQEHLFEPFMHGYVSQGGMGIGLFLAKNMARLHHGSLDYRRGPNGQGSVFTVVLPTSLDAYTPDEVRPKAIDNEYGRESRPTGTPVETVFAMNDVRVAIVEDDPDMMEQLRNELGNYFKTDTYMDGAEAAKGITAQPPALVVCDVMLPGMSGYDVVKHLKSHPATRSLPVIMLTALDDEEHQIKGYKAGADDYMVKPCNLRVLLARAAQLIRWQSATVAQQQDGGTAAHKGQGALLTSQSDKVFRDRIDTIIRCHLKDQAFNTDTLAEMMHVGRTKLYGKTKETTGMSPGKYIMKIRMETAATLLADGKMNVSEVGMAVGISEPSYFYRCFKGYHGVAPSKYTKR</sequence>
<dbReference type="InterPro" id="IPR036890">
    <property type="entry name" value="HATPase_C_sf"/>
</dbReference>
<dbReference type="InterPro" id="IPR001789">
    <property type="entry name" value="Sig_transdc_resp-reg_receiver"/>
</dbReference>
<dbReference type="InterPro" id="IPR036097">
    <property type="entry name" value="HisK_dim/P_sf"/>
</dbReference>
<feature type="domain" description="HTH araC/xylS-type" evidence="9">
    <location>
        <begin position="1231"/>
        <end position="1330"/>
    </location>
</feature>
<dbReference type="InterPro" id="IPR003661">
    <property type="entry name" value="HisK_dim/P_dom"/>
</dbReference>
<dbReference type="CDD" id="cd00082">
    <property type="entry name" value="HisKA"/>
    <property type="match status" value="1"/>
</dbReference>
<keyword evidence="7" id="KW-0812">Transmembrane</keyword>
<dbReference type="SUPFAM" id="SSF50998">
    <property type="entry name" value="Quinoprotein alcohol dehydrogenase-like"/>
    <property type="match status" value="1"/>
</dbReference>
<feature type="modified residue" description="4-aspartylphosphate" evidence="6">
    <location>
        <position position="1129"/>
    </location>
</feature>
<dbReference type="Gene3D" id="1.10.10.60">
    <property type="entry name" value="Homeodomain-like"/>
    <property type="match status" value="1"/>
</dbReference>
<accession>A0A938WMV0</accession>
<dbReference type="CDD" id="cd17574">
    <property type="entry name" value="REC_OmpR"/>
    <property type="match status" value="1"/>
</dbReference>
<dbReference type="EC" id="2.7.13.3" evidence="2"/>
<feature type="signal peptide" evidence="8">
    <location>
        <begin position="1"/>
        <end position="19"/>
    </location>
</feature>
<protein>
    <recommendedName>
        <fullName evidence="2">histidine kinase</fullName>
        <ecNumber evidence="2">2.7.13.3</ecNumber>
    </recommendedName>
</protein>
<dbReference type="PROSITE" id="PS01124">
    <property type="entry name" value="HTH_ARAC_FAMILY_2"/>
    <property type="match status" value="1"/>
</dbReference>
<keyword evidence="4" id="KW-0805">Transcription regulation</keyword>
<dbReference type="Pfam" id="PF12833">
    <property type="entry name" value="HTH_18"/>
    <property type="match status" value="1"/>
</dbReference>
<feature type="domain" description="Response regulatory" evidence="11">
    <location>
        <begin position="1081"/>
        <end position="1196"/>
    </location>
</feature>
<dbReference type="Pfam" id="PF00072">
    <property type="entry name" value="Response_reg"/>
    <property type="match status" value="1"/>
</dbReference>
<feature type="chain" id="PRO_5036797260" description="histidine kinase" evidence="8">
    <location>
        <begin position="20"/>
        <end position="1330"/>
    </location>
</feature>